<proteinExistence type="inferred from homology"/>
<gene>
    <name evidence="16" type="ORF">ILUMI_26866</name>
</gene>
<evidence type="ECO:0000256" key="7">
    <source>
        <dbReference type="ARBA" id="ARBA00022824"/>
    </source>
</evidence>
<dbReference type="InterPro" id="IPR001128">
    <property type="entry name" value="Cyt_P450"/>
</dbReference>
<keyword evidence="17" id="KW-1185">Reference proteome</keyword>
<dbReference type="GO" id="GO:0005506">
    <property type="term" value="F:iron ion binding"/>
    <property type="evidence" value="ECO:0007669"/>
    <property type="project" value="InterPro"/>
</dbReference>
<sequence>MDQIFNINTFVTITIIILTTIYLLFKCSTRNFKHWEERDVPYAKPLPFVGNFLKILTFRIQMGHYLAELYNQFDVPYFGIFIFNIPHLIVKCPNLLKLILVKDFQYFPDRTVVSDEKCDALGSKFLFFVPNPEWKHSRSKMAPAFSTGKLKSMMVLMDNVAEDLKAYVRKNLHKESLEAKELFAKFSTDIIASCAFGVDAYSFKSENAEFRSIGRLVFDKRPKRAIFQTFCFLWPSFIRMFRIPFFDPKFTNFMRKMFWETFNERRKANYKRNDLIDLVIQLQEKSKPGEPYEFVGDRVVAPAGQFFAAGFEAVSSIMAFTLYELSIQPDIQNKVRQEIKSVTSDHGKITYEALKDMKYLEMIVYESLRKYPTLPFIDRICIEDYKVPNSDFVIEKGTPVYIPVFGLHYDPKYFPEPEKYDPERFSDENKDSFPEYAFIPFGKGPRSCIGARFGFLTSKLGLAHILSEFEIVKTTKTPVPMEYETKGFLIGSKRGLPIGFKEL</sequence>
<evidence type="ECO:0000256" key="4">
    <source>
        <dbReference type="ARBA" id="ARBA00010617"/>
    </source>
</evidence>
<dbReference type="GO" id="GO:0004497">
    <property type="term" value="F:monooxygenase activity"/>
    <property type="evidence" value="ECO:0007669"/>
    <property type="project" value="UniProtKB-KW"/>
</dbReference>
<keyword evidence="12 15" id="KW-0472">Membrane</keyword>
<evidence type="ECO:0000313" key="17">
    <source>
        <dbReference type="Proteomes" id="UP000801492"/>
    </source>
</evidence>
<dbReference type="OrthoDB" id="2789670at2759"/>
<evidence type="ECO:0000313" key="16">
    <source>
        <dbReference type="EMBL" id="KAF2879311.1"/>
    </source>
</evidence>
<keyword evidence="11 14" id="KW-0503">Monooxygenase</keyword>
<dbReference type="InterPro" id="IPR036396">
    <property type="entry name" value="Cyt_P450_sf"/>
</dbReference>
<evidence type="ECO:0000256" key="10">
    <source>
        <dbReference type="ARBA" id="ARBA00023004"/>
    </source>
</evidence>
<comment type="subcellular location">
    <subcellularLocation>
        <location evidence="3">Endoplasmic reticulum membrane</location>
        <topology evidence="3">Peripheral membrane protein</topology>
    </subcellularLocation>
    <subcellularLocation>
        <location evidence="2">Microsome membrane</location>
        <topology evidence="2">Peripheral membrane protein</topology>
    </subcellularLocation>
</comment>
<comment type="cofactor">
    <cofactor evidence="1 13">
        <name>heme</name>
        <dbReference type="ChEBI" id="CHEBI:30413"/>
    </cofactor>
</comment>
<dbReference type="Gene3D" id="1.10.630.10">
    <property type="entry name" value="Cytochrome P450"/>
    <property type="match status" value="1"/>
</dbReference>
<keyword evidence="8" id="KW-0492">Microsome</keyword>
<accession>A0A8K0C5Y8</accession>
<evidence type="ECO:0008006" key="18">
    <source>
        <dbReference type="Google" id="ProtNLM"/>
    </source>
</evidence>
<comment type="similarity">
    <text evidence="4 14">Belongs to the cytochrome P450 family.</text>
</comment>
<dbReference type="AlphaFoldDB" id="A0A8K0C5Y8"/>
<keyword evidence="5 13" id="KW-0349">Heme</keyword>
<dbReference type="PRINTS" id="PR00385">
    <property type="entry name" value="P450"/>
</dbReference>
<dbReference type="CDD" id="cd11056">
    <property type="entry name" value="CYP6-like"/>
    <property type="match status" value="1"/>
</dbReference>
<dbReference type="PANTHER" id="PTHR24292">
    <property type="entry name" value="CYTOCHROME P450"/>
    <property type="match status" value="1"/>
</dbReference>
<feature type="binding site" description="axial binding residue" evidence="13">
    <location>
        <position position="448"/>
    </location>
    <ligand>
        <name>heme</name>
        <dbReference type="ChEBI" id="CHEBI:30413"/>
    </ligand>
    <ligandPart>
        <name>Fe</name>
        <dbReference type="ChEBI" id="CHEBI:18248"/>
    </ligandPart>
</feature>
<keyword evidence="15" id="KW-0812">Transmembrane</keyword>
<evidence type="ECO:0000256" key="2">
    <source>
        <dbReference type="ARBA" id="ARBA00004174"/>
    </source>
</evidence>
<feature type="transmembrane region" description="Helical" evidence="15">
    <location>
        <begin position="6"/>
        <end position="25"/>
    </location>
</feature>
<dbReference type="EMBL" id="VTPC01091189">
    <property type="protein sequence ID" value="KAF2879311.1"/>
    <property type="molecule type" value="Genomic_DNA"/>
</dbReference>
<evidence type="ECO:0000256" key="12">
    <source>
        <dbReference type="ARBA" id="ARBA00023136"/>
    </source>
</evidence>
<dbReference type="FunFam" id="1.10.630.10:FF:000042">
    <property type="entry name" value="Cytochrome P450"/>
    <property type="match status" value="1"/>
</dbReference>
<dbReference type="GO" id="GO:0016705">
    <property type="term" value="F:oxidoreductase activity, acting on paired donors, with incorporation or reduction of molecular oxygen"/>
    <property type="evidence" value="ECO:0007669"/>
    <property type="project" value="InterPro"/>
</dbReference>
<organism evidence="16 17">
    <name type="scientific">Ignelater luminosus</name>
    <name type="common">Cucubano</name>
    <name type="synonym">Pyrophorus luminosus</name>
    <dbReference type="NCBI Taxonomy" id="2038154"/>
    <lineage>
        <taxon>Eukaryota</taxon>
        <taxon>Metazoa</taxon>
        <taxon>Ecdysozoa</taxon>
        <taxon>Arthropoda</taxon>
        <taxon>Hexapoda</taxon>
        <taxon>Insecta</taxon>
        <taxon>Pterygota</taxon>
        <taxon>Neoptera</taxon>
        <taxon>Endopterygota</taxon>
        <taxon>Coleoptera</taxon>
        <taxon>Polyphaga</taxon>
        <taxon>Elateriformia</taxon>
        <taxon>Elateroidea</taxon>
        <taxon>Elateridae</taxon>
        <taxon>Agrypninae</taxon>
        <taxon>Pyrophorini</taxon>
        <taxon>Ignelater</taxon>
    </lineage>
</organism>
<evidence type="ECO:0000256" key="11">
    <source>
        <dbReference type="ARBA" id="ARBA00023033"/>
    </source>
</evidence>
<evidence type="ECO:0000256" key="15">
    <source>
        <dbReference type="SAM" id="Phobius"/>
    </source>
</evidence>
<keyword evidence="9 14" id="KW-0560">Oxidoreductase</keyword>
<evidence type="ECO:0000256" key="3">
    <source>
        <dbReference type="ARBA" id="ARBA00004406"/>
    </source>
</evidence>
<keyword evidence="6 13" id="KW-0479">Metal-binding</keyword>
<evidence type="ECO:0000256" key="14">
    <source>
        <dbReference type="RuleBase" id="RU000461"/>
    </source>
</evidence>
<evidence type="ECO:0000256" key="8">
    <source>
        <dbReference type="ARBA" id="ARBA00022848"/>
    </source>
</evidence>
<reference evidence="16" key="1">
    <citation type="submission" date="2019-08" db="EMBL/GenBank/DDBJ databases">
        <title>The genome of the North American firefly Photinus pyralis.</title>
        <authorList>
            <consortium name="Photinus pyralis genome working group"/>
            <person name="Fallon T.R."/>
            <person name="Sander Lower S.E."/>
            <person name="Weng J.-K."/>
        </authorList>
    </citation>
    <scope>NUCLEOTIDE SEQUENCE</scope>
    <source>
        <strain evidence="16">TRF0915ILg1</strain>
        <tissue evidence="16">Whole body</tissue>
    </source>
</reference>
<dbReference type="SUPFAM" id="SSF48264">
    <property type="entry name" value="Cytochrome P450"/>
    <property type="match status" value="1"/>
</dbReference>
<dbReference type="PRINTS" id="PR00463">
    <property type="entry name" value="EP450I"/>
</dbReference>
<evidence type="ECO:0000256" key="13">
    <source>
        <dbReference type="PIRSR" id="PIRSR602401-1"/>
    </source>
</evidence>
<dbReference type="InterPro" id="IPR050476">
    <property type="entry name" value="Insect_CytP450_Detox"/>
</dbReference>
<protein>
    <recommendedName>
        <fullName evidence="18">Cytochrome P450</fullName>
    </recommendedName>
</protein>
<evidence type="ECO:0000256" key="1">
    <source>
        <dbReference type="ARBA" id="ARBA00001971"/>
    </source>
</evidence>
<name>A0A8K0C5Y8_IGNLU</name>
<dbReference type="GO" id="GO:0005789">
    <property type="term" value="C:endoplasmic reticulum membrane"/>
    <property type="evidence" value="ECO:0007669"/>
    <property type="project" value="UniProtKB-SubCell"/>
</dbReference>
<evidence type="ECO:0000256" key="5">
    <source>
        <dbReference type="ARBA" id="ARBA00022617"/>
    </source>
</evidence>
<evidence type="ECO:0000256" key="9">
    <source>
        <dbReference type="ARBA" id="ARBA00023002"/>
    </source>
</evidence>
<dbReference type="PANTHER" id="PTHR24292:SF45">
    <property type="entry name" value="CYTOCHROME P450 6G1-RELATED"/>
    <property type="match status" value="1"/>
</dbReference>
<dbReference type="PROSITE" id="PS00086">
    <property type="entry name" value="CYTOCHROME_P450"/>
    <property type="match status" value="1"/>
</dbReference>
<keyword evidence="10 13" id="KW-0408">Iron</keyword>
<dbReference type="GO" id="GO:0020037">
    <property type="term" value="F:heme binding"/>
    <property type="evidence" value="ECO:0007669"/>
    <property type="project" value="InterPro"/>
</dbReference>
<keyword evidence="7" id="KW-0256">Endoplasmic reticulum</keyword>
<comment type="caution">
    <text evidence="16">The sequence shown here is derived from an EMBL/GenBank/DDBJ whole genome shotgun (WGS) entry which is preliminary data.</text>
</comment>
<dbReference type="Pfam" id="PF00067">
    <property type="entry name" value="p450"/>
    <property type="match status" value="1"/>
</dbReference>
<evidence type="ECO:0000256" key="6">
    <source>
        <dbReference type="ARBA" id="ARBA00022723"/>
    </source>
</evidence>
<dbReference type="InterPro" id="IPR002401">
    <property type="entry name" value="Cyt_P450_E_grp-I"/>
</dbReference>
<dbReference type="InterPro" id="IPR017972">
    <property type="entry name" value="Cyt_P450_CS"/>
</dbReference>
<dbReference type="Proteomes" id="UP000801492">
    <property type="component" value="Unassembled WGS sequence"/>
</dbReference>
<keyword evidence="15" id="KW-1133">Transmembrane helix</keyword>